<name>A0A2M4CA55_9DIPT</name>
<evidence type="ECO:0000256" key="1">
    <source>
        <dbReference type="SAM" id="SignalP"/>
    </source>
</evidence>
<sequence length="89" mass="9702">MMLLLLLLELLVGVGSEPFSPRYRVVEPLASTISVLVGKREAPSTIETLCMCAVGGPSIATRWAAVKCEITIERGCRLCCWSSVSIRFD</sequence>
<protein>
    <submittedName>
        <fullName evidence="2">Putative secreted protein</fullName>
    </submittedName>
</protein>
<dbReference type="AlphaFoldDB" id="A0A2M4CA55"/>
<evidence type="ECO:0000313" key="2">
    <source>
        <dbReference type="EMBL" id="MBW62139.1"/>
    </source>
</evidence>
<reference evidence="2" key="1">
    <citation type="submission" date="2018-01" db="EMBL/GenBank/DDBJ databases">
        <title>An insight into the sialome of Amazonian anophelines.</title>
        <authorList>
            <person name="Ribeiro J.M."/>
            <person name="Scarpassa V."/>
            <person name="Calvo E."/>
        </authorList>
    </citation>
    <scope>NUCLEOTIDE SEQUENCE</scope>
    <source>
        <tissue evidence="2">Salivary glands</tissue>
    </source>
</reference>
<proteinExistence type="predicted"/>
<accession>A0A2M4CA55</accession>
<keyword evidence="1" id="KW-0732">Signal</keyword>
<feature type="signal peptide" evidence="1">
    <location>
        <begin position="1"/>
        <end position="16"/>
    </location>
</feature>
<organism evidence="2">
    <name type="scientific">Anopheles marajoara</name>
    <dbReference type="NCBI Taxonomy" id="58244"/>
    <lineage>
        <taxon>Eukaryota</taxon>
        <taxon>Metazoa</taxon>
        <taxon>Ecdysozoa</taxon>
        <taxon>Arthropoda</taxon>
        <taxon>Hexapoda</taxon>
        <taxon>Insecta</taxon>
        <taxon>Pterygota</taxon>
        <taxon>Neoptera</taxon>
        <taxon>Endopterygota</taxon>
        <taxon>Diptera</taxon>
        <taxon>Nematocera</taxon>
        <taxon>Culicoidea</taxon>
        <taxon>Culicidae</taxon>
        <taxon>Anophelinae</taxon>
        <taxon>Anopheles</taxon>
    </lineage>
</organism>
<feature type="chain" id="PRO_5014973384" evidence="1">
    <location>
        <begin position="17"/>
        <end position="89"/>
    </location>
</feature>
<dbReference type="EMBL" id="GGFJ01012998">
    <property type="protein sequence ID" value="MBW62139.1"/>
    <property type="molecule type" value="Transcribed_RNA"/>
</dbReference>